<evidence type="ECO:0000259" key="5">
    <source>
        <dbReference type="Pfam" id="PF04055"/>
    </source>
</evidence>
<proteinExistence type="predicted"/>
<keyword evidence="3" id="KW-0408">Iron</keyword>
<dbReference type="InterPro" id="IPR013785">
    <property type="entry name" value="Aldolase_TIM"/>
</dbReference>
<dbReference type="Proteomes" id="UP000289794">
    <property type="component" value="Chromosome"/>
</dbReference>
<dbReference type="GO" id="GO:0046872">
    <property type="term" value="F:metal ion binding"/>
    <property type="evidence" value="ECO:0007669"/>
    <property type="project" value="UniProtKB-KW"/>
</dbReference>
<dbReference type="KEGG" id="bpro:PMF13cell1_03943"/>
<evidence type="ECO:0000256" key="4">
    <source>
        <dbReference type="ARBA" id="ARBA00023014"/>
    </source>
</evidence>
<keyword evidence="2" id="KW-0479">Metal-binding</keyword>
<name>A0A4P6M4Q5_9FIRM</name>
<organism evidence="6 7">
    <name type="scientific">Blautia producta</name>
    <dbReference type="NCBI Taxonomy" id="33035"/>
    <lineage>
        <taxon>Bacteria</taxon>
        <taxon>Bacillati</taxon>
        <taxon>Bacillota</taxon>
        <taxon>Clostridia</taxon>
        <taxon>Lachnospirales</taxon>
        <taxon>Lachnospiraceae</taxon>
        <taxon>Blautia</taxon>
    </lineage>
</organism>
<dbReference type="GO" id="GO:0003824">
    <property type="term" value="F:catalytic activity"/>
    <property type="evidence" value="ECO:0007669"/>
    <property type="project" value="InterPro"/>
</dbReference>
<feature type="domain" description="Radical SAM core" evidence="5">
    <location>
        <begin position="14"/>
        <end position="134"/>
    </location>
</feature>
<evidence type="ECO:0000256" key="1">
    <source>
        <dbReference type="ARBA" id="ARBA00022691"/>
    </source>
</evidence>
<dbReference type="Pfam" id="PF04055">
    <property type="entry name" value="Radical_SAM"/>
    <property type="match status" value="1"/>
</dbReference>
<keyword evidence="1" id="KW-0949">S-adenosyl-L-methionine</keyword>
<dbReference type="SFLD" id="SFLDS00029">
    <property type="entry name" value="Radical_SAM"/>
    <property type="match status" value="1"/>
</dbReference>
<protein>
    <recommendedName>
        <fullName evidence="5">Radical SAM core domain-containing protein</fullName>
    </recommendedName>
</protein>
<dbReference type="InterPro" id="IPR058240">
    <property type="entry name" value="rSAM_sf"/>
</dbReference>
<dbReference type="GO" id="GO:0051536">
    <property type="term" value="F:iron-sulfur cluster binding"/>
    <property type="evidence" value="ECO:0007669"/>
    <property type="project" value="UniProtKB-KW"/>
</dbReference>
<dbReference type="SUPFAM" id="SSF102114">
    <property type="entry name" value="Radical SAM enzymes"/>
    <property type="match status" value="1"/>
</dbReference>
<dbReference type="AlphaFoldDB" id="A0A4P6M4Q5"/>
<sequence length="253" mass="28689">MNPYIKDLNRIEVLITLACTGQCRHCSEGDHLKCSEHIDGDRMADLVRKVCRRFEIESLMTFGGEPLLYPEAVYKIHSAAKEMNIKKRQLITNGFFSRDTNKIQYTAEKLAGCGVNDILLSADAFHQETISLETVKLFAKAVSAEGIPLRVHPAWLVSDEDENPYNQRTKEILKEFEQMGIGYSHGNIIFPSGNAKKYLSEYFDGQQPDNPYEENPEDVRTVTISPNGDTLGSNVYHTDIIDIIENYKPIKKL</sequence>
<evidence type="ECO:0000256" key="2">
    <source>
        <dbReference type="ARBA" id="ARBA00022723"/>
    </source>
</evidence>
<dbReference type="RefSeq" id="WP_130181823.1">
    <property type="nucleotide sequence ID" value="NZ_CP035945.1"/>
</dbReference>
<gene>
    <name evidence="6" type="ORF">PMF13cell1_03943</name>
</gene>
<keyword evidence="4" id="KW-0411">Iron-sulfur</keyword>
<evidence type="ECO:0000313" key="7">
    <source>
        <dbReference type="Proteomes" id="UP000289794"/>
    </source>
</evidence>
<dbReference type="InterPro" id="IPR007197">
    <property type="entry name" value="rSAM"/>
</dbReference>
<evidence type="ECO:0000313" key="6">
    <source>
        <dbReference type="EMBL" id="QBE98377.1"/>
    </source>
</evidence>
<dbReference type="EMBL" id="CP035945">
    <property type="protein sequence ID" value="QBE98377.1"/>
    <property type="molecule type" value="Genomic_DNA"/>
</dbReference>
<reference evidence="6 7" key="1">
    <citation type="submission" date="2019-01" db="EMBL/GenBank/DDBJ databases">
        <title>PMF-metabolizing Aryl O-demethylase.</title>
        <authorList>
            <person name="Kim M."/>
        </authorList>
    </citation>
    <scope>NUCLEOTIDE SEQUENCE [LARGE SCALE GENOMIC DNA]</scope>
    <source>
        <strain evidence="6 7">PMF1</strain>
    </source>
</reference>
<evidence type="ECO:0000256" key="3">
    <source>
        <dbReference type="ARBA" id="ARBA00023004"/>
    </source>
</evidence>
<dbReference type="Gene3D" id="3.20.20.70">
    <property type="entry name" value="Aldolase class I"/>
    <property type="match status" value="1"/>
</dbReference>
<dbReference type="CDD" id="cd01335">
    <property type="entry name" value="Radical_SAM"/>
    <property type="match status" value="1"/>
</dbReference>
<accession>A0A4P6M4Q5</accession>